<dbReference type="GeneID" id="5885816"/>
<dbReference type="Proteomes" id="UP000008076">
    <property type="component" value="Unassembled WGS sequence"/>
</dbReference>
<sequence length="200" mass="23228">MSTTYQFNKLIADINLIIDPSIRKILLEIVSIINQLVNVSTNQITEQINFNYSNNDLEKGIIKMEEWNNCKATVIYDTEISQCNIKEVLRKENKWGIICVDEKERIFGCSKYLSNQCLWVNNSIGTYERLQPINNEEYMISICNNEQMILSIGTGCCKLVIGKEGTKNSYSYFLNFLFPNSFFTDMKKFIVKRIVVIKLN</sequence>
<dbReference type="AlphaFoldDB" id="B0ERA9"/>
<accession>B0ERA9</accession>
<gene>
    <name evidence="1" type="ORF">EDI_024980</name>
</gene>
<dbReference type="RefSeq" id="XP_001740637.1">
    <property type="nucleotide sequence ID" value="XM_001740585.1"/>
</dbReference>
<evidence type="ECO:0000313" key="1">
    <source>
        <dbReference type="EMBL" id="EDR22927.1"/>
    </source>
</evidence>
<dbReference type="KEGG" id="edi:EDI_024980"/>
<evidence type="ECO:0000313" key="2">
    <source>
        <dbReference type="Proteomes" id="UP000008076"/>
    </source>
</evidence>
<keyword evidence="2" id="KW-1185">Reference proteome</keyword>
<organism evidence="2">
    <name type="scientific">Entamoeba dispar (strain ATCC PRA-260 / SAW760)</name>
    <dbReference type="NCBI Taxonomy" id="370354"/>
    <lineage>
        <taxon>Eukaryota</taxon>
        <taxon>Amoebozoa</taxon>
        <taxon>Evosea</taxon>
        <taxon>Archamoebae</taxon>
        <taxon>Mastigamoebida</taxon>
        <taxon>Entamoebidae</taxon>
        <taxon>Entamoeba</taxon>
    </lineage>
</organism>
<name>B0ERA9_ENTDS</name>
<proteinExistence type="predicted"/>
<dbReference type="VEuPathDB" id="AmoebaDB:EDI_024980"/>
<dbReference type="OMA" id="SIGTGCC"/>
<reference evidence="2" key="1">
    <citation type="submission" date="2007-12" db="EMBL/GenBank/DDBJ databases">
        <title>Annotation of Entamoeba dispar SAW760.</title>
        <authorList>
            <person name="Lorenzi H."/>
            <person name="Inman J."/>
            <person name="Schobel S."/>
            <person name="Amedeo P."/>
            <person name="Caler E."/>
        </authorList>
    </citation>
    <scope>NUCLEOTIDE SEQUENCE [LARGE SCALE GENOMIC DNA]</scope>
    <source>
        <strain evidence="2">ATCC PRA-260 / SAW760</strain>
    </source>
</reference>
<dbReference type="eggNOG" id="ENOG502RENK">
    <property type="taxonomic scope" value="Eukaryota"/>
</dbReference>
<dbReference type="EMBL" id="DS550467">
    <property type="protein sequence ID" value="EDR22927.1"/>
    <property type="molecule type" value="Genomic_DNA"/>
</dbReference>
<protein>
    <submittedName>
        <fullName evidence="1">Uncharacterized protein</fullName>
    </submittedName>
</protein>
<dbReference type="OrthoDB" id="26585at2759"/>